<dbReference type="Proteomes" id="UP000236291">
    <property type="component" value="Unassembled WGS sequence"/>
</dbReference>
<reference evidence="1 2" key="1">
    <citation type="journal article" date="2014" name="Am. J. Bot.">
        <title>Genome assembly and annotation for red clover (Trifolium pratense; Fabaceae).</title>
        <authorList>
            <person name="Istvanek J."/>
            <person name="Jaros M."/>
            <person name="Krenek A."/>
            <person name="Repkova J."/>
        </authorList>
    </citation>
    <scope>NUCLEOTIDE SEQUENCE [LARGE SCALE GENOMIC DNA]</scope>
    <source>
        <strain evidence="2">cv. Tatra</strain>
        <tissue evidence="1">Young leaves</tissue>
    </source>
</reference>
<evidence type="ECO:0000313" key="1">
    <source>
        <dbReference type="EMBL" id="PNX82324.1"/>
    </source>
</evidence>
<proteinExistence type="predicted"/>
<reference evidence="1 2" key="2">
    <citation type="journal article" date="2017" name="Front. Plant Sci.">
        <title>Gene Classification and Mining of Molecular Markers Useful in Red Clover (Trifolium pratense) Breeding.</title>
        <authorList>
            <person name="Istvanek J."/>
            <person name="Dluhosova J."/>
            <person name="Dluhos P."/>
            <person name="Patkova L."/>
            <person name="Nedelnik J."/>
            <person name="Repkova J."/>
        </authorList>
    </citation>
    <scope>NUCLEOTIDE SEQUENCE [LARGE SCALE GENOMIC DNA]</scope>
    <source>
        <strain evidence="2">cv. Tatra</strain>
        <tissue evidence="1">Young leaves</tissue>
    </source>
</reference>
<evidence type="ECO:0000313" key="2">
    <source>
        <dbReference type="Proteomes" id="UP000236291"/>
    </source>
</evidence>
<protein>
    <submittedName>
        <fullName evidence="1">Uncharacterized protein</fullName>
    </submittedName>
</protein>
<name>A0A2K3LUV9_TRIPR</name>
<accession>A0A2K3LUV9</accession>
<dbReference type="EMBL" id="ASHM01041773">
    <property type="protein sequence ID" value="PNX82324.1"/>
    <property type="molecule type" value="Genomic_DNA"/>
</dbReference>
<gene>
    <name evidence="1" type="ORF">L195_g038353</name>
</gene>
<organism evidence="1 2">
    <name type="scientific">Trifolium pratense</name>
    <name type="common">Red clover</name>
    <dbReference type="NCBI Taxonomy" id="57577"/>
    <lineage>
        <taxon>Eukaryota</taxon>
        <taxon>Viridiplantae</taxon>
        <taxon>Streptophyta</taxon>
        <taxon>Embryophyta</taxon>
        <taxon>Tracheophyta</taxon>
        <taxon>Spermatophyta</taxon>
        <taxon>Magnoliopsida</taxon>
        <taxon>eudicotyledons</taxon>
        <taxon>Gunneridae</taxon>
        <taxon>Pentapetalae</taxon>
        <taxon>rosids</taxon>
        <taxon>fabids</taxon>
        <taxon>Fabales</taxon>
        <taxon>Fabaceae</taxon>
        <taxon>Papilionoideae</taxon>
        <taxon>50 kb inversion clade</taxon>
        <taxon>NPAAA clade</taxon>
        <taxon>Hologalegina</taxon>
        <taxon>IRL clade</taxon>
        <taxon>Trifolieae</taxon>
        <taxon>Trifolium</taxon>
    </lineage>
</organism>
<sequence>STLASDADVLLQVCLWLLRPQKSTLQRLTTTGSDVFNI</sequence>
<feature type="non-terminal residue" evidence="1">
    <location>
        <position position="1"/>
    </location>
</feature>
<dbReference type="AlphaFoldDB" id="A0A2K3LUV9"/>
<comment type="caution">
    <text evidence="1">The sequence shown here is derived from an EMBL/GenBank/DDBJ whole genome shotgun (WGS) entry which is preliminary data.</text>
</comment>